<dbReference type="AlphaFoldDB" id="A0A2K8KVN9"/>
<dbReference type="KEGG" id="rfo:REIFOR_02938"/>
<evidence type="ECO:0000259" key="1">
    <source>
        <dbReference type="Pfam" id="PF07700"/>
    </source>
</evidence>
<dbReference type="InterPro" id="IPR024096">
    <property type="entry name" value="NO_sig/Golgi_transp_ligand-bd"/>
</dbReference>
<protein>
    <submittedName>
        <fullName evidence="2">Guanylate cyclase-related protein</fullName>
    </submittedName>
</protein>
<dbReference type="PANTHER" id="PTHR45655">
    <property type="entry name" value="GUANYLATE CYCLASE SOLUBLE SUBUNIT BETA-2"/>
    <property type="match status" value="1"/>
</dbReference>
<dbReference type="PANTHER" id="PTHR45655:SF13">
    <property type="entry name" value="SOLUBLE GUANYLATE CYCLASE GCY-32-RELATED"/>
    <property type="match status" value="1"/>
</dbReference>
<name>A0A2K8KVN9_9GAMM</name>
<dbReference type="EMBL" id="CP011797">
    <property type="protein sequence ID" value="ATX78059.1"/>
    <property type="molecule type" value="Genomic_DNA"/>
</dbReference>
<dbReference type="SUPFAM" id="SSF111126">
    <property type="entry name" value="Ligand-binding domain in the NO signalling and Golgi transport"/>
    <property type="match status" value="1"/>
</dbReference>
<dbReference type="GO" id="GO:0020037">
    <property type="term" value="F:heme binding"/>
    <property type="evidence" value="ECO:0007669"/>
    <property type="project" value="InterPro"/>
</dbReference>
<dbReference type="Proteomes" id="UP000229757">
    <property type="component" value="Chromosome"/>
</dbReference>
<keyword evidence="3" id="KW-1185">Reference proteome</keyword>
<reference evidence="2 3" key="1">
    <citation type="journal article" date="2017" name="Environ. Microbiol.">
        <title>Genomic and physiological analyses of 'Reinekea forsetii' reveal a versatile opportunistic lifestyle during spring algae blooms.</title>
        <authorList>
            <person name="Avci B."/>
            <person name="Hahnke R.L."/>
            <person name="Chafee M."/>
            <person name="Fischer T."/>
            <person name="Gruber-Vodicka H."/>
            <person name="Tegetmeyer H.E."/>
            <person name="Harder J."/>
            <person name="Fuchs B.M."/>
            <person name="Amann R.I."/>
            <person name="Teeling H."/>
        </authorList>
    </citation>
    <scope>NUCLEOTIDE SEQUENCE [LARGE SCALE GENOMIC DNA]</scope>
    <source>
        <strain evidence="2 3">Hel1_31_D35</strain>
    </source>
</reference>
<proteinExistence type="predicted"/>
<sequence length="180" mass="20585">MLGIIFTELAEYSIDKVGLEQWNRALAELQLSSHGAYTTGQRYNDDEAMRVFGWLHATTGQTVRGLLNEFGCRLFDTLRQRTLNNYMVDTDFANFLKHIDKTTHDKVRSYFPGSSPPNFQVLDTEGGLVMHYQSDRRLCFLAEGLIEASAEFYKKNITLNHTICMHEGADHCEIIVLIDD</sequence>
<gene>
    <name evidence="2" type="ORF">REIFOR_02938</name>
</gene>
<dbReference type="Pfam" id="PF07700">
    <property type="entry name" value="HNOB"/>
    <property type="match status" value="1"/>
</dbReference>
<evidence type="ECO:0000313" key="2">
    <source>
        <dbReference type="EMBL" id="ATX78059.1"/>
    </source>
</evidence>
<accession>A0A2K8KVN9</accession>
<evidence type="ECO:0000313" key="3">
    <source>
        <dbReference type="Proteomes" id="UP000229757"/>
    </source>
</evidence>
<dbReference type="InterPro" id="IPR011644">
    <property type="entry name" value="Heme_NO-bd"/>
</dbReference>
<dbReference type="OrthoDB" id="7266652at2"/>
<dbReference type="InterPro" id="IPR038158">
    <property type="entry name" value="H-NOX_domain_sf"/>
</dbReference>
<organism evidence="2 3">
    <name type="scientific">Reinekea forsetii</name>
    <dbReference type="NCBI Taxonomy" id="1336806"/>
    <lineage>
        <taxon>Bacteria</taxon>
        <taxon>Pseudomonadati</taxon>
        <taxon>Pseudomonadota</taxon>
        <taxon>Gammaproteobacteria</taxon>
        <taxon>Oceanospirillales</taxon>
        <taxon>Saccharospirillaceae</taxon>
        <taxon>Reinekea</taxon>
    </lineage>
</organism>
<dbReference type="Gene3D" id="3.90.1520.10">
    <property type="entry name" value="H-NOX domain"/>
    <property type="match status" value="1"/>
</dbReference>
<dbReference type="RefSeq" id="WP_100258272.1">
    <property type="nucleotide sequence ID" value="NZ_CP011797.1"/>
</dbReference>
<feature type="domain" description="Heme NO-binding" evidence="1">
    <location>
        <begin position="3"/>
        <end position="161"/>
    </location>
</feature>